<keyword evidence="3" id="KW-0229">DNA integration</keyword>
<dbReference type="PATRIC" id="fig|582.24.peg.5450"/>
<dbReference type="InterPro" id="IPR011010">
    <property type="entry name" value="DNA_brk_join_enz"/>
</dbReference>
<dbReference type="EMBL" id="JZSH01000262">
    <property type="protein sequence ID" value="KJF76727.1"/>
    <property type="molecule type" value="Genomic_DNA"/>
</dbReference>
<name>A0A0D8L4K9_MORMO</name>
<dbReference type="Pfam" id="PF00589">
    <property type="entry name" value="Phage_integrase"/>
    <property type="match status" value="1"/>
</dbReference>
<organism evidence="8 9">
    <name type="scientific">Morganella morganii</name>
    <name type="common">Proteus morganii</name>
    <dbReference type="NCBI Taxonomy" id="582"/>
    <lineage>
        <taxon>Bacteria</taxon>
        <taxon>Pseudomonadati</taxon>
        <taxon>Pseudomonadota</taxon>
        <taxon>Gammaproteobacteria</taxon>
        <taxon>Enterobacterales</taxon>
        <taxon>Morganellaceae</taxon>
        <taxon>Morganella</taxon>
    </lineage>
</organism>
<keyword evidence="2" id="KW-1029">Fimbrium biogenesis</keyword>
<evidence type="ECO:0000313" key="9">
    <source>
        <dbReference type="Proteomes" id="UP000032582"/>
    </source>
</evidence>
<dbReference type="PROSITE" id="PS51898">
    <property type="entry name" value="TYR_RECOMBINASE"/>
    <property type="match status" value="1"/>
</dbReference>
<evidence type="ECO:0000256" key="2">
    <source>
        <dbReference type="ARBA" id="ARBA00022558"/>
    </source>
</evidence>
<keyword evidence="6" id="KW-0233">DNA recombination</keyword>
<dbReference type="GO" id="GO:0003677">
    <property type="term" value="F:DNA binding"/>
    <property type="evidence" value="ECO:0007669"/>
    <property type="project" value="InterPro"/>
</dbReference>
<evidence type="ECO:0000259" key="7">
    <source>
        <dbReference type="PROSITE" id="PS51898"/>
    </source>
</evidence>
<feature type="domain" description="Tyr recombinase" evidence="7">
    <location>
        <begin position="2"/>
        <end position="183"/>
    </location>
</feature>
<dbReference type="PANTHER" id="PTHR30349:SF62">
    <property type="entry name" value="TYPE 1 FIMBRIAE REGULATORY PROTEIN FIMB-RELATED"/>
    <property type="match status" value="1"/>
</dbReference>
<protein>
    <submittedName>
        <fullName evidence="8">DNA recombinase</fullName>
    </submittedName>
</protein>
<dbReference type="PANTHER" id="PTHR30349">
    <property type="entry name" value="PHAGE INTEGRASE-RELATED"/>
    <property type="match status" value="1"/>
</dbReference>
<comment type="caution">
    <text evidence="8">The sequence shown here is derived from an EMBL/GenBank/DDBJ whole genome shotgun (WGS) entry which is preliminary data.</text>
</comment>
<dbReference type="NCBIfam" id="NF007370">
    <property type="entry name" value="PRK09870.1"/>
    <property type="match status" value="1"/>
</dbReference>
<evidence type="ECO:0000256" key="4">
    <source>
        <dbReference type="ARBA" id="ARBA00023015"/>
    </source>
</evidence>
<comment type="similarity">
    <text evidence="1">Belongs to the 'phage' integrase family.</text>
</comment>
<dbReference type="InterPro" id="IPR050090">
    <property type="entry name" value="Tyrosine_recombinase_XerCD"/>
</dbReference>
<reference evidence="8 9" key="1">
    <citation type="submission" date="2015-02" db="EMBL/GenBank/DDBJ databases">
        <title>Whole genome shotgun sequencing of cultured foodborne pathogen.</title>
        <authorList>
            <person name="Timme R."/>
            <person name="Allard M.W."/>
            <person name="Strain E."/>
            <person name="Evans P.S."/>
            <person name="Brown E."/>
        </authorList>
    </citation>
    <scope>NUCLEOTIDE SEQUENCE [LARGE SCALE GENOMIC DNA]</scope>
    <source>
        <strain evidence="8 9">GCSL-TSO-24</strain>
    </source>
</reference>
<evidence type="ECO:0000256" key="1">
    <source>
        <dbReference type="ARBA" id="ARBA00008857"/>
    </source>
</evidence>
<sequence>MDKRKFLTRYEVDAILKEAGKSRYAERNYCMILMCYLHGFRVSELCHLSLSDIDLDSRLIYVRRLKGGLSTTQPLIDVEYNALVAWLNIRNTWRNRDLEWVFLSQKSGAISRQQVHTLLKQYGRAANISVAPHPHMLRHACGYSLADLGRDTRLIQDYLGHRNISHTVIYTASNSKRFQQIWDPLRG</sequence>
<dbReference type="InterPro" id="IPR002104">
    <property type="entry name" value="Integrase_catalytic"/>
</dbReference>
<dbReference type="GO" id="GO:0006310">
    <property type="term" value="P:DNA recombination"/>
    <property type="evidence" value="ECO:0007669"/>
    <property type="project" value="UniProtKB-KW"/>
</dbReference>
<proteinExistence type="inferred from homology"/>
<dbReference type="AlphaFoldDB" id="A0A0D8L4K9"/>
<accession>A0A0D8L4K9</accession>
<dbReference type="SUPFAM" id="SSF56349">
    <property type="entry name" value="DNA breaking-rejoining enzymes"/>
    <property type="match status" value="1"/>
</dbReference>
<dbReference type="Proteomes" id="UP000032582">
    <property type="component" value="Unassembled WGS sequence"/>
</dbReference>
<dbReference type="Gene3D" id="1.10.443.10">
    <property type="entry name" value="Intergrase catalytic core"/>
    <property type="match status" value="1"/>
</dbReference>
<evidence type="ECO:0000256" key="6">
    <source>
        <dbReference type="ARBA" id="ARBA00023172"/>
    </source>
</evidence>
<evidence type="ECO:0000313" key="8">
    <source>
        <dbReference type="EMBL" id="KJF76727.1"/>
    </source>
</evidence>
<dbReference type="InterPro" id="IPR013762">
    <property type="entry name" value="Integrase-like_cat_sf"/>
</dbReference>
<keyword evidence="4" id="KW-0805">Transcription regulation</keyword>
<gene>
    <name evidence="8" type="ORF">UA45_17010</name>
</gene>
<keyword evidence="5" id="KW-0804">Transcription</keyword>
<evidence type="ECO:0000256" key="3">
    <source>
        <dbReference type="ARBA" id="ARBA00022908"/>
    </source>
</evidence>
<evidence type="ECO:0000256" key="5">
    <source>
        <dbReference type="ARBA" id="ARBA00023163"/>
    </source>
</evidence>
<dbReference type="GO" id="GO:0015074">
    <property type="term" value="P:DNA integration"/>
    <property type="evidence" value="ECO:0007669"/>
    <property type="project" value="UniProtKB-KW"/>
</dbReference>